<protein>
    <submittedName>
        <fullName evidence="2">Uncharacterized protein</fullName>
    </submittedName>
</protein>
<keyword evidence="1" id="KW-0812">Transmembrane</keyword>
<accession>A0A2K0TBV0</accession>
<evidence type="ECO:0000313" key="3">
    <source>
        <dbReference type="Proteomes" id="UP000236290"/>
    </source>
</evidence>
<dbReference type="EMBL" id="MTYI01000370">
    <property type="protein sequence ID" value="PNP43002.1"/>
    <property type="molecule type" value="Genomic_DNA"/>
</dbReference>
<name>A0A2K0TBV0_TRIHA</name>
<evidence type="ECO:0000256" key="1">
    <source>
        <dbReference type="SAM" id="Phobius"/>
    </source>
</evidence>
<reference evidence="2 3" key="1">
    <citation type="submission" date="2017-02" db="EMBL/GenBank/DDBJ databases">
        <title>Genomes of Trichoderma spp. with biocontrol activity.</title>
        <authorList>
            <person name="Gardiner D."/>
            <person name="Kazan K."/>
            <person name="Vos C."/>
            <person name="Harvey P."/>
        </authorList>
    </citation>
    <scope>NUCLEOTIDE SEQUENCE [LARGE SCALE GENOMIC DNA]</scope>
    <source>
        <strain evidence="2 3">Tr1</strain>
    </source>
</reference>
<dbReference type="AlphaFoldDB" id="A0A2K0TBV0"/>
<gene>
    <name evidence="2" type="ORF">THARTR1_11155</name>
</gene>
<organism evidence="2 3">
    <name type="scientific">Trichoderma harzianum</name>
    <name type="common">Hypocrea lixii</name>
    <dbReference type="NCBI Taxonomy" id="5544"/>
    <lineage>
        <taxon>Eukaryota</taxon>
        <taxon>Fungi</taxon>
        <taxon>Dikarya</taxon>
        <taxon>Ascomycota</taxon>
        <taxon>Pezizomycotina</taxon>
        <taxon>Sordariomycetes</taxon>
        <taxon>Hypocreomycetidae</taxon>
        <taxon>Hypocreales</taxon>
        <taxon>Hypocreaceae</taxon>
        <taxon>Trichoderma</taxon>
    </lineage>
</organism>
<dbReference type="OrthoDB" id="5400774at2759"/>
<proteinExistence type="predicted"/>
<sequence length="71" mass="7976">MPEVHYITKVGNISTVIVSTVAIILWLAAGLLYKVDDLNELEYYDMLPDVCTRTSEYTLTRTVGNFSAMCI</sequence>
<keyword evidence="1" id="KW-1133">Transmembrane helix</keyword>
<evidence type="ECO:0000313" key="2">
    <source>
        <dbReference type="EMBL" id="PNP43002.1"/>
    </source>
</evidence>
<comment type="caution">
    <text evidence="2">The sequence shown here is derived from an EMBL/GenBank/DDBJ whole genome shotgun (WGS) entry which is preliminary data.</text>
</comment>
<feature type="transmembrane region" description="Helical" evidence="1">
    <location>
        <begin position="12"/>
        <end position="33"/>
    </location>
</feature>
<keyword evidence="1" id="KW-0472">Membrane</keyword>
<dbReference type="Proteomes" id="UP000236290">
    <property type="component" value="Unassembled WGS sequence"/>
</dbReference>